<reference evidence="3" key="2">
    <citation type="submission" date="2020-09" db="EMBL/GenBank/DDBJ databases">
        <authorList>
            <person name="Sun Q."/>
            <person name="Ohkuma M."/>
        </authorList>
    </citation>
    <scope>NUCLEOTIDE SEQUENCE</scope>
    <source>
        <strain evidence="3">JCM 14719</strain>
    </source>
</reference>
<feature type="region of interest" description="Disordered" evidence="1">
    <location>
        <begin position="1"/>
        <end position="49"/>
    </location>
</feature>
<keyword evidence="4" id="KW-1185">Reference proteome</keyword>
<dbReference type="RefSeq" id="WP_229725758.1">
    <property type="nucleotide sequence ID" value="NZ_BMOF01000023.1"/>
</dbReference>
<accession>A0A8J3FB78</accession>
<keyword evidence="2" id="KW-0812">Transmembrane</keyword>
<evidence type="ECO:0000256" key="1">
    <source>
        <dbReference type="SAM" id="MobiDB-lite"/>
    </source>
</evidence>
<dbReference type="InterPro" id="IPR055338">
    <property type="entry name" value="YqfX-like"/>
</dbReference>
<feature type="compositionally biased region" description="Basic and acidic residues" evidence="1">
    <location>
        <begin position="40"/>
        <end position="49"/>
    </location>
</feature>
<dbReference type="AlphaFoldDB" id="A0A8J3FB78"/>
<comment type="caution">
    <text evidence="3">The sequence shown here is derived from an EMBL/GenBank/DDBJ whole genome shotgun (WGS) entry which is preliminary data.</text>
</comment>
<evidence type="ECO:0000313" key="3">
    <source>
        <dbReference type="EMBL" id="GGK00729.1"/>
    </source>
</evidence>
<organism evidence="3 4">
    <name type="scientific">Calditerricola satsumensis</name>
    <dbReference type="NCBI Taxonomy" id="373054"/>
    <lineage>
        <taxon>Bacteria</taxon>
        <taxon>Bacillati</taxon>
        <taxon>Bacillota</taxon>
        <taxon>Bacilli</taxon>
        <taxon>Bacillales</taxon>
        <taxon>Bacillaceae</taxon>
        <taxon>Calditerricola</taxon>
    </lineage>
</organism>
<dbReference type="EMBL" id="BMOF01000023">
    <property type="protein sequence ID" value="GGK00729.1"/>
    <property type="molecule type" value="Genomic_DNA"/>
</dbReference>
<keyword evidence="2" id="KW-0472">Membrane</keyword>
<proteinExistence type="predicted"/>
<dbReference type="PANTHER" id="PTHR40040:SF1">
    <property type="entry name" value="MEMBRANE PROTEIN"/>
    <property type="match status" value="1"/>
</dbReference>
<evidence type="ECO:0000256" key="2">
    <source>
        <dbReference type="SAM" id="Phobius"/>
    </source>
</evidence>
<sequence length="118" mass="12781">MDEPRARWTEGEADVRDRAREGDPTGEEFAAEIAPATAPPREKRAVDRAEQTDGSGWAIAGIILSVISLFVLPFLFAPAGVIVGYVAYRQGARTLAWWAIGIGLVSLLGAILLRPFFL</sequence>
<dbReference type="Proteomes" id="UP000637720">
    <property type="component" value="Unassembled WGS sequence"/>
</dbReference>
<gene>
    <name evidence="3" type="primary">yqfX</name>
    <name evidence="3" type="ORF">GCM10007043_13450</name>
</gene>
<feature type="transmembrane region" description="Helical" evidence="2">
    <location>
        <begin position="57"/>
        <end position="88"/>
    </location>
</feature>
<keyword evidence="2" id="KW-1133">Transmembrane helix</keyword>
<feature type="compositionally biased region" description="Basic and acidic residues" evidence="1">
    <location>
        <begin position="1"/>
        <end position="23"/>
    </location>
</feature>
<name>A0A8J3FB78_9BACI</name>
<dbReference type="PANTHER" id="PTHR40040">
    <property type="entry name" value="SMALL HYDROPHOBIC PROTEIN-RELATED"/>
    <property type="match status" value="1"/>
</dbReference>
<feature type="transmembrane region" description="Helical" evidence="2">
    <location>
        <begin position="95"/>
        <end position="117"/>
    </location>
</feature>
<evidence type="ECO:0008006" key="5">
    <source>
        <dbReference type="Google" id="ProtNLM"/>
    </source>
</evidence>
<protein>
    <recommendedName>
        <fullName evidence="5">DUF4190 domain-containing protein</fullName>
    </recommendedName>
</protein>
<reference evidence="3" key="1">
    <citation type="journal article" date="2014" name="Int. J. Syst. Evol. Microbiol.">
        <title>Complete genome sequence of Corynebacterium casei LMG S-19264T (=DSM 44701T), isolated from a smear-ripened cheese.</title>
        <authorList>
            <consortium name="US DOE Joint Genome Institute (JGI-PGF)"/>
            <person name="Walter F."/>
            <person name="Albersmeier A."/>
            <person name="Kalinowski J."/>
            <person name="Ruckert C."/>
        </authorList>
    </citation>
    <scope>NUCLEOTIDE SEQUENCE</scope>
    <source>
        <strain evidence="3">JCM 14719</strain>
    </source>
</reference>
<evidence type="ECO:0000313" key="4">
    <source>
        <dbReference type="Proteomes" id="UP000637720"/>
    </source>
</evidence>